<evidence type="ECO:0000256" key="5">
    <source>
        <dbReference type="ARBA" id="ARBA00022692"/>
    </source>
</evidence>
<gene>
    <name evidence="13" type="ORF">F2Q69_00004173</name>
</gene>
<evidence type="ECO:0000256" key="10">
    <source>
        <dbReference type="ARBA" id="ARBA00023136"/>
    </source>
</evidence>
<evidence type="ECO:0000259" key="12">
    <source>
        <dbReference type="Pfam" id="PF00283"/>
    </source>
</evidence>
<feature type="domain" description="Photosystem II cytochrome b559 N-terminal" evidence="12">
    <location>
        <begin position="1"/>
        <end position="24"/>
    </location>
</feature>
<comment type="caution">
    <text evidence="13">The sequence shown here is derived from an EMBL/GenBank/DDBJ whole genome shotgun (WGS) entry which is preliminary data.</text>
</comment>
<evidence type="ECO:0000256" key="8">
    <source>
        <dbReference type="ARBA" id="ARBA00022989"/>
    </source>
</evidence>
<name>A0A8S9PID1_BRACR</name>
<dbReference type="AlphaFoldDB" id="A0A8S9PID1"/>
<keyword evidence="3" id="KW-0602">Photosynthesis</keyword>
<keyword evidence="4" id="KW-0349">Heme</keyword>
<evidence type="ECO:0000256" key="4">
    <source>
        <dbReference type="ARBA" id="ARBA00022617"/>
    </source>
</evidence>
<proteinExistence type="predicted"/>
<dbReference type="Proteomes" id="UP000712600">
    <property type="component" value="Unassembled WGS sequence"/>
</dbReference>
<evidence type="ECO:0000256" key="3">
    <source>
        <dbReference type="ARBA" id="ARBA00022531"/>
    </source>
</evidence>
<keyword evidence="9" id="KW-0408">Iron</keyword>
<dbReference type="InterPro" id="IPR006216">
    <property type="entry name" value="PSII_cyt_b559_CS"/>
</dbReference>
<evidence type="ECO:0000313" key="14">
    <source>
        <dbReference type="Proteomes" id="UP000712600"/>
    </source>
</evidence>
<keyword evidence="11" id="KW-0604">Photosystem II</keyword>
<dbReference type="GO" id="GO:0046872">
    <property type="term" value="F:metal ion binding"/>
    <property type="evidence" value="ECO:0007669"/>
    <property type="project" value="UniProtKB-KW"/>
</dbReference>
<evidence type="ECO:0000256" key="1">
    <source>
        <dbReference type="ARBA" id="ARBA00004167"/>
    </source>
</evidence>
<dbReference type="SUPFAM" id="SSF161045">
    <property type="entry name" value="Cytochrome b559 subunits"/>
    <property type="match status" value="1"/>
</dbReference>
<protein>
    <recommendedName>
        <fullName evidence="12">Photosystem II cytochrome b559 N-terminal domain-containing protein</fullName>
    </recommendedName>
</protein>
<keyword evidence="8" id="KW-1133">Transmembrane helix</keyword>
<evidence type="ECO:0000256" key="11">
    <source>
        <dbReference type="ARBA" id="ARBA00023276"/>
    </source>
</evidence>
<evidence type="ECO:0000256" key="9">
    <source>
        <dbReference type="ARBA" id="ARBA00023004"/>
    </source>
</evidence>
<keyword evidence="2" id="KW-0813">Transport</keyword>
<keyword evidence="10" id="KW-0472">Membrane</keyword>
<organism evidence="13 14">
    <name type="scientific">Brassica cretica</name>
    <name type="common">Mustard</name>
    <dbReference type="NCBI Taxonomy" id="69181"/>
    <lineage>
        <taxon>Eukaryota</taxon>
        <taxon>Viridiplantae</taxon>
        <taxon>Streptophyta</taxon>
        <taxon>Embryophyta</taxon>
        <taxon>Tracheophyta</taxon>
        <taxon>Spermatophyta</taxon>
        <taxon>Magnoliopsida</taxon>
        <taxon>eudicotyledons</taxon>
        <taxon>Gunneridae</taxon>
        <taxon>Pentapetalae</taxon>
        <taxon>rosids</taxon>
        <taxon>malvids</taxon>
        <taxon>Brassicales</taxon>
        <taxon>Brassicaceae</taxon>
        <taxon>Brassiceae</taxon>
        <taxon>Brassica</taxon>
    </lineage>
</organism>
<evidence type="ECO:0000256" key="7">
    <source>
        <dbReference type="ARBA" id="ARBA00022982"/>
    </source>
</evidence>
<dbReference type="GO" id="GO:0020037">
    <property type="term" value="F:heme binding"/>
    <property type="evidence" value="ECO:0007669"/>
    <property type="project" value="InterPro"/>
</dbReference>
<sequence>MTIDRTYPIFTVRWLAVHGLAVPTTEKLLLIARNEKQKYSDKDVLQYCQGCSTICSSGPSISY</sequence>
<keyword evidence="7" id="KW-0249">Electron transport</keyword>
<dbReference type="InterPro" id="IPR013081">
    <property type="entry name" value="PSII_cyt_b559_N"/>
</dbReference>
<dbReference type="Pfam" id="PF00283">
    <property type="entry name" value="Cytochrom_B559"/>
    <property type="match status" value="1"/>
</dbReference>
<evidence type="ECO:0000256" key="2">
    <source>
        <dbReference type="ARBA" id="ARBA00022448"/>
    </source>
</evidence>
<dbReference type="GO" id="GO:0009539">
    <property type="term" value="C:photosystem II reaction center"/>
    <property type="evidence" value="ECO:0007669"/>
    <property type="project" value="InterPro"/>
</dbReference>
<dbReference type="PROSITE" id="PS00537">
    <property type="entry name" value="CYTOCHROME_B559"/>
    <property type="match status" value="1"/>
</dbReference>
<keyword evidence="6" id="KW-0479">Metal-binding</keyword>
<dbReference type="GO" id="GO:0009536">
    <property type="term" value="C:plastid"/>
    <property type="evidence" value="ECO:0007669"/>
    <property type="project" value="UniProtKB-ARBA"/>
</dbReference>
<accession>A0A8S9PID1</accession>
<evidence type="ECO:0000313" key="13">
    <source>
        <dbReference type="EMBL" id="KAF3512737.1"/>
    </source>
</evidence>
<dbReference type="GO" id="GO:0009767">
    <property type="term" value="P:photosynthetic electron transport chain"/>
    <property type="evidence" value="ECO:0007669"/>
    <property type="project" value="InterPro"/>
</dbReference>
<comment type="subcellular location">
    <subcellularLocation>
        <location evidence="1">Membrane</location>
        <topology evidence="1">Single-pass membrane protein</topology>
    </subcellularLocation>
</comment>
<evidence type="ECO:0000256" key="6">
    <source>
        <dbReference type="ARBA" id="ARBA00022723"/>
    </source>
</evidence>
<keyword evidence="5" id="KW-0812">Transmembrane</keyword>
<reference evidence="13" key="1">
    <citation type="submission" date="2019-12" db="EMBL/GenBank/DDBJ databases">
        <title>Genome sequencing and annotation of Brassica cretica.</title>
        <authorList>
            <person name="Studholme D.J."/>
            <person name="Sarris P."/>
        </authorList>
    </citation>
    <scope>NUCLEOTIDE SEQUENCE</scope>
    <source>
        <strain evidence="13">PFS-109/04</strain>
        <tissue evidence="13">Leaf</tissue>
    </source>
</reference>
<dbReference type="EMBL" id="QGKX02001521">
    <property type="protein sequence ID" value="KAF3512737.1"/>
    <property type="molecule type" value="Genomic_DNA"/>
</dbReference>